<name>A0AA38RZE2_9PEZI</name>
<evidence type="ECO:0000313" key="5">
    <source>
        <dbReference type="EMBL" id="KAJ9155902.1"/>
    </source>
</evidence>
<proteinExistence type="predicted"/>
<dbReference type="SMART" id="SM00321">
    <property type="entry name" value="WSC"/>
    <property type="match status" value="1"/>
</dbReference>
<evidence type="ECO:0000256" key="2">
    <source>
        <dbReference type="SAM" id="Phobius"/>
    </source>
</evidence>
<dbReference type="Pfam" id="PF01822">
    <property type="entry name" value="WSC"/>
    <property type="match status" value="1"/>
</dbReference>
<keyword evidence="3" id="KW-0732">Signal</keyword>
<gene>
    <name evidence="5" type="ORF">NKR19_g4321</name>
</gene>
<feature type="chain" id="PRO_5041374729" description="WSC domain-containing protein" evidence="3">
    <location>
        <begin position="20"/>
        <end position="172"/>
    </location>
</feature>
<dbReference type="InterPro" id="IPR002889">
    <property type="entry name" value="WSC_carb-bd"/>
</dbReference>
<keyword evidence="2" id="KW-1133">Transmembrane helix</keyword>
<sequence>MARLTLLLTLLLHAALTLAQATTSTSSSSSASPTIVQSIPGSKYTYLGCYNETTSVQGAGGVRALDGGQNEVKEGEMTVPLCLAFCSSGSTQYAYAGLEFSRECWCAQHISGASAKLDDGECDTACDGNRTTVCGGSLKLSVYTVSAGAAVRIAYMTAVIALVGTIVFHLLT</sequence>
<keyword evidence="6" id="KW-1185">Reference proteome</keyword>
<dbReference type="PANTHER" id="PTHR45964">
    <property type="entry name" value="WSCD FAMILY MEMBER CG9164"/>
    <property type="match status" value="1"/>
</dbReference>
<feature type="signal peptide" evidence="3">
    <location>
        <begin position="1"/>
        <end position="19"/>
    </location>
</feature>
<organism evidence="5 6">
    <name type="scientific">Coniochaeta hoffmannii</name>
    <dbReference type="NCBI Taxonomy" id="91930"/>
    <lineage>
        <taxon>Eukaryota</taxon>
        <taxon>Fungi</taxon>
        <taxon>Dikarya</taxon>
        <taxon>Ascomycota</taxon>
        <taxon>Pezizomycotina</taxon>
        <taxon>Sordariomycetes</taxon>
        <taxon>Sordariomycetidae</taxon>
        <taxon>Coniochaetales</taxon>
        <taxon>Coniochaetaceae</taxon>
        <taxon>Coniochaeta</taxon>
    </lineage>
</organism>
<feature type="domain" description="WSC" evidence="4">
    <location>
        <begin position="43"/>
        <end position="146"/>
    </location>
</feature>
<dbReference type="PANTHER" id="PTHR45964:SF5">
    <property type="entry name" value="WSCD FAMILY MEMBER CG9164"/>
    <property type="match status" value="1"/>
</dbReference>
<keyword evidence="2" id="KW-0812">Transmembrane</keyword>
<protein>
    <recommendedName>
        <fullName evidence="4">WSC domain-containing protein</fullName>
    </recommendedName>
</protein>
<comment type="caution">
    <text evidence="5">The sequence shown here is derived from an EMBL/GenBank/DDBJ whole genome shotgun (WGS) entry which is preliminary data.</text>
</comment>
<keyword evidence="2" id="KW-0472">Membrane</keyword>
<accession>A0AA38RZE2</accession>
<dbReference type="InterPro" id="IPR051589">
    <property type="entry name" value="Sialate-O-sulfotransferase"/>
</dbReference>
<dbReference type="PROSITE" id="PS51212">
    <property type="entry name" value="WSC"/>
    <property type="match status" value="1"/>
</dbReference>
<evidence type="ECO:0000256" key="3">
    <source>
        <dbReference type="SAM" id="SignalP"/>
    </source>
</evidence>
<keyword evidence="1" id="KW-0677">Repeat</keyword>
<reference evidence="5" key="1">
    <citation type="submission" date="2022-07" db="EMBL/GenBank/DDBJ databases">
        <title>Fungi with potential for degradation of polypropylene.</title>
        <authorList>
            <person name="Gostincar C."/>
        </authorList>
    </citation>
    <scope>NUCLEOTIDE SEQUENCE</scope>
    <source>
        <strain evidence="5">EXF-13287</strain>
    </source>
</reference>
<dbReference type="AlphaFoldDB" id="A0AA38RZE2"/>
<dbReference type="Proteomes" id="UP001174691">
    <property type="component" value="Unassembled WGS sequence"/>
</dbReference>
<dbReference type="EMBL" id="JANBVN010000053">
    <property type="protein sequence ID" value="KAJ9155902.1"/>
    <property type="molecule type" value="Genomic_DNA"/>
</dbReference>
<evidence type="ECO:0000256" key="1">
    <source>
        <dbReference type="ARBA" id="ARBA00022737"/>
    </source>
</evidence>
<feature type="transmembrane region" description="Helical" evidence="2">
    <location>
        <begin position="153"/>
        <end position="171"/>
    </location>
</feature>
<evidence type="ECO:0000313" key="6">
    <source>
        <dbReference type="Proteomes" id="UP001174691"/>
    </source>
</evidence>
<evidence type="ECO:0000259" key="4">
    <source>
        <dbReference type="PROSITE" id="PS51212"/>
    </source>
</evidence>